<dbReference type="EMBL" id="CP071060">
    <property type="protein sequence ID" value="QSI78040.1"/>
    <property type="molecule type" value="Genomic_DNA"/>
</dbReference>
<name>A0ABX7MC76_9RHOO</name>
<evidence type="ECO:0000313" key="2">
    <source>
        <dbReference type="Proteomes" id="UP000663570"/>
    </source>
</evidence>
<evidence type="ECO:0000313" key="1">
    <source>
        <dbReference type="EMBL" id="QSI78040.1"/>
    </source>
</evidence>
<organism evidence="1 2">
    <name type="scientific">Niveibacterium microcysteis</name>
    <dbReference type="NCBI Taxonomy" id="2811415"/>
    <lineage>
        <taxon>Bacteria</taxon>
        <taxon>Pseudomonadati</taxon>
        <taxon>Pseudomonadota</taxon>
        <taxon>Betaproteobacteria</taxon>
        <taxon>Rhodocyclales</taxon>
        <taxon>Rhodocyclaceae</taxon>
        <taxon>Niveibacterium</taxon>
    </lineage>
</organism>
<proteinExistence type="predicted"/>
<protein>
    <recommendedName>
        <fullName evidence="3">DUF4136 domain-containing protein</fullName>
    </recommendedName>
</protein>
<dbReference type="RefSeq" id="WP_172203652.1">
    <property type="nucleotide sequence ID" value="NZ_CP071060.1"/>
</dbReference>
<reference evidence="1 2" key="1">
    <citation type="submission" date="2021-02" db="EMBL/GenBank/DDBJ databases">
        <title>Niveibacterium changnyeongensis HC41.</title>
        <authorList>
            <person name="Kang M."/>
        </authorList>
    </citation>
    <scope>NUCLEOTIDE SEQUENCE [LARGE SCALE GENOMIC DNA]</scope>
    <source>
        <strain evidence="1 2">HC41</strain>
    </source>
</reference>
<sequence length="215" mass="21002">MLRLNSRLLALPSAGAALLVGLGALGGCASTKINSQWVDPALSGAPLRGAKVLVVCQAVELSIQRLCQEQIAAQLGRFGARAVAGSGVGPEVADRAAAAAQQLPAAKAAGASALWFAAVAPDASYVAPGPSISFGFGGGSWGGGGGGGAGVGISMPVGGSSVSTAYGAESALLNVADGRVLWSAKAVAPPSEQVNQQLADLAKVLAEAAQKANLF</sequence>
<keyword evidence="2" id="KW-1185">Reference proteome</keyword>
<dbReference type="Proteomes" id="UP000663570">
    <property type="component" value="Chromosome"/>
</dbReference>
<accession>A0ABX7MC76</accession>
<evidence type="ECO:0008006" key="3">
    <source>
        <dbReference type="Google" id="ProtNLM"/>
    </source>
</evidence>
<gene>
    <name evidence="1" type="ORF">JY500_05190</name>
</gene>
<dbReference type="PROSITE" id="PS51257">
    <property type="entry name" value="PROKAR_LIPOPROTEIN"/>
    <property type="match status" value="1"/>
</dbReference>